<dbReference type="OrthoDB" id="1086486at2759"/>
<dbReference type="InterPro" id="IPR013187">
    <property type="entry name" value="F-box-assoc_dom_typ3"/>
</dbReference>
<dbReference type="InterPro" id="IPR001810">
    <property type="entry name" value="F-box_dom"/>
</dbReference>
<gene>
    <name evidence="4" type="primary">LOC111287823</name>
</gene>
<dbReference type="Proteomes" id="UP000515121">
    <property type="component" value="Unplaced"/>
</dbReference>
<evidence type="ECO:0000313" key="3">
    <source>
        <dbReference type="Proteomes" id="UP000515121"/>
    </source>
</evidence>
<dbReference type="SUPFAM" id="SSF81383">
    <property type="entry name" value="F-box domain"/>
    <property type="match status" value="1"/>
</dbReference>
<sequence>MEKKKKQQEQKRMEAKKKQKRTLEGVPEELIMAIITRLPPNSLVRFKCVSKPWNTLISSPSFIKLHLNQAISSIRSQRLMVSSSLNSIQSIDYEASEVSAINQIDIIAVANSDRFKIVGSCNGLICVADEENSYHSFILWNPCIREFKKLPLRFPLAENLKVSIGFGYDQSANDYKVVRCTFDETLGSHLVFEIHSMKSNTQKVIRRYFSDPRITFSDHNSKKVVFVDGVLYLKANSCSFRRDNLEYDDAVLGLDLKDEKLEIVQLPDDHVNFDEDPELELGIFRGCLGAIQCYFGTMIHIWALKNDGMKQSWIKLMRIMELQSVPDSKDLIPVCFMRNGEVLMTCTKKEESASKSVFRKLKVHGLRPWFHEITYTQTLVSPKLL</sequence>
<dbReference type="PANTHER" id="PTHR31672:SF13">
    <property type="entry name" value="F-BOX PROTEIN CPR30-LIKE"/>
    <property type="match status" value="1"/>
</dbReference>
<feature type="region of interest" description="Disordered" evidence="1">
    <location>
        <begin position="1"/>
        <end position="21"/>
    </location>
</feature>
<name>A0A6P5Y2J0_DURZI</name>
<proteinExistence type="predicted"/>
<dbReference type="RefSeq" id="XP_022734226.1">
    <property type="nucleotide sequence ID" value="XM_022878491.1"/>
</dbReference>
<dbReference type="Pfam" id="PF00646">
    <property type="entry name" value="F-box"/>
    <property type="match status" value="1"/>
</dbReference>
<evidence type="ECO:0000313" key="4">
    <source>
        <dbReference type="RefSeq" id="XP_022734226.1"/>
    </source>
</evidence>
<dbReference type="SMART" id="SM00256">
    <property type="entry name" value="FBOX"/>
    <property type="match status" value="1"/>
</dbReference>
<feature type="compositionally biased region" description="Basic and acidic residues" evidence="1">
    <location>
        <begin position="1"/>
        <end position="13"/>
    </location>
</feature>
<dbReference type="KEGG" id="dzi:111287823"/>
<dbReference type="InterPro" id="IPR036047">
    <property type="entry name" value="F-box-like_dom_sf"/>
</dbReference>
<evidence type="ECO:0000259" key="2">
    <source>
        <dbReference type="PROSITE" id="PS50181"/>
    </source>
</evidence>
<dbReference type="GeneID" id="111287823"/>
<evidence type="ECO:0000256" key="1">
    <source>
        <dbReference type="SAM" id="MobiDB-lite"/>
    </source>
</evidence>
<dbReference type="Gene3D" id="1.20.1280.50">
    <property type="match status" value="1"/>
</dbReference>
<dbReference type="NCBIfam" id="TIGR01640">
    <property type="entry name" value="F_box_assoc_1"/>
    <property type="match status" value="1"/>
</dbReference>
<dbReference type="Pfam" id="PF08268">
    <property type="entry name" value="FBA_3"/>
    <property type="match status" value="1"/>
</dbReference>
<dbReference type="InterPro" id="IPR050796">
    <property type="entry name" value="SCF_F-box_component"/>
</dbReference>
<protein>
    <submittedName>
        <fullName evidence="4">F-box protein CPR30-like</fullName>
    </submittedName>
</protein>
<dbReference type="CDD" id="cd22157">
    <property type="entry name" value="F-box_AtFBW1-like"/>
    <property type="match status" value="1"/>
</dbReference>
<dbReference type="InterPro" id="IPR017451">
    <property type="entry name" value="F-box-assoc_interact_dom"/>
</dbReference>
<organism evidence="3 4">
    <name type="scientific">Durio zibethinus</name>
    <name type="common">Durian</name>
    <dbReference type="NCBI Taxonomy" id="66656"/>
    <lineage>
        <taxon>Eukaryota</taxon>
        <taxon>Viridiplantae</taxon>
        <taxon>Streptophyta</taxon>
        <taxon>Embryophyta</taxon>
        <taxon>Tracheophyta</taxon>
        <taxon>Spermatophyta</taxon>
        <taxon>Magnoliopsida</taxon>
        <taxon>eudicotyledons</taxon>
        <taxon>Gunneridae</taxon>
        <taxon>Pentapetalae</taxon>
        <taxon>rosids</taxon>
        <taxon>malvids</taxon>
        <taxon>Malvales</taxon>
        <taxon>Malvaceae</taxon>
        <taxon>Helicteroideae</taxon>
        <taxon>Durio</taxon>
    </lineage>
</organism>
<feature type="domain" description="F-box" evidence="2">
    <location>
        <begin position="20"/>
        <end position="65"/>
    </location>
</feature>
<dbReference type="PANTHER" id="PTHR31672">
    <property type="entry name" value="BNACNNG10540D PROTEIN"/>
    <property type="match status" value="1"/>
</dbReference>
<dbReference type="PROSITE" id="PS50181">
    <property type="entry name" value="FBOX"/>
    <property type="match status" value="1"/>
</dbReference>
<keyword evidence="3" id="KW-1185">Reference proteome</keyword>
<accession>A0A6P5Y2J0</accession>
<dbReference type="AlphaFoldDB" id="A0A6P5Y2J0"/>
<reference evidence="4" key="1">
    <citation type="submission" date="2025-08" db="UniProtKB">
        <authorList>
            <consortium name="RefSeq"/>
        </authorList>
    </citation>
    <scope>IDENTIFICATION</scope>
    <source>
        <tissue evidence="4">Fruit stalk</tissue>
    </source>
</reference>